<evidence type="ECO:0000256" key="1">
    <source>
        <dbReference type="SAM" id="MobiDB-lite"/>
    </source>
</evidence>
<organism evidence="2 3">
    <name type="scientific">Dillenia turbinata</name>
    <dbReference type="NCBI Taxonomy" id="194707"/>
    <lineage>
        <taxon>Eukaryota</taxon>
        <taxon>Viridiplantae</taxon>
        <taxon>Streptophyta</taxon>
        <taxon>Embryophyta</taxon>
        <taxon>Tracheophyta</taxon>
        <taxon>Spermatophyta</taxon>
        <taxon>Magnoliopsida</taxon>
        <taxon>eudicotyledons</taxon>
        <taxon>Gunneridae</taxon>
        <taxon>Pentapetalae</taxon>
        <taxon>Dilleniales</taxon>
        <taxon>Dilleniaceae</taxon>
        <taxon>Dillenia</taxon>
    </lineage>
</organism>
<proteinExistence type="predicted"/>
<sequence>MVQTLEAIRGGGGSIKVGTIGTVSSLMTREMDSIKSTAQMPTSTRHKNPALPISVPCGASSSKTFQPRASDQASSSGTSSSTNHGQCPEVSRKTKVYNGKTQKIPMLGSENIAIDRTPIREKFNKKGYIVEAVDVKCGDQNKAWTSPITYRLKKLGFSKLSDSIA</sequence>
<keyword evidence="3" id="KW-1185">Reference proteome</keyword>
<gene>
    <name evidence="2" type="ORF">RJ641_000343</name>
</gene>
<feature type="region of interest" description="Disordered" evidence="1">
    <location>
        <begin position="36"/>
        <end position="96"/>
    </location>
</feature>
<name>A0AAN8W7X4_9MAGN</name>
<accession>A0AAN8W7X4</accession>
<dbReference type="EMBL" id="JBAMMX010000001">
    <property type="protein sequence ID" value="KAK6946870.1"/>
    <property type="molecule type" value="Genomic_DNA"/>
</dbReference>
<dbReference type="Proteomes" id="UP001370490">
    <property type="component" value="Unassembled WGS sequence"/>
</dbReference>
<dbReference type="PANTHER" id="PTHR36405">
    <property type="entry name" value="BNAA10G09140D PROTEIN"/>
    <property type="match status" value="1"/>
</dbReference>
<reference evidence="2 3" key="1">
    <citation type="submission" date="2023-12" db="EMBL/GenBank/DDBJ databases">
        <title>A high-quality genome assembly for Dillenia turbinata (Dilleniales).</title>
        <authorList>
            <person name="Chanderbali A."/>
        </authorList>
    </citation>
    <scope>NUCLEOTIDE SEQUENCE [LARGE SCALE GENOMIC DNA]</scope>
    <source>
        <strain evidence="2">LSX21</strain>
        <tissue evidence="2">Leaf</tissue>
    </source>
</reference>
<comment type="caution">
    <text evidence="2">The sequence shown here is derived from an EMBL/GenBank/DDBJ whole genome shotgun (WGS) entry which is preliminary data.</text>
</comment>
<feature type="compositionally biased region" description="Polar residues" evidence="1">
    <location>
        <begin position="59"/>
        <end position="73"/>
    </location>
</feature>
<protein>
    <submittedName>
        <fullName evidence="2">Uncharacterized protein</fullName>
    </submittedName>
</protein>
<evidence type="ECO:0000313" key="2">
    <source>
        <dbReference type="EMBL" id="KAK6946870.1"/>
    </source>
</evidence>
<dbReference type="AlphaFoldDB" id="A0AAN8W7X4"/>
<evidence type="ECO:0000313" key="3">
    <source>
        <dbReference type="Proteomes" id="UP001370490"/>
    </source>
</evidence>
<dbReference type="PANTHER" id="PTHR36405:SF1">
    <property type="entry name" value="OS07G0520600 PROTEIN"/>
    <property type="match status" value="1"/>
</dbReference>